<dbReference type="EMBL" id="CP017641">
    <property type="protein sequence ID" value="APZ93492.1"/>
    <property type="molecule type" value="Genomic_DNA"/>
</dbReference>
<keyword evidence="3" id="KW-1185">Reference proteome</keyword>
<evidence type="ECO:0000256" key="1">
    <source>
        <dbReference type="SAM" id="SignalP"/>
    </source>
</evidence>
<gene>
    <name evidence="2" type="ORF">Fuma_03110</name>
</gene>
<keyword evidence="1" id="KW-0732">Signal</keyword>
<dbReference type="OrthoDB" id="184858at2"/>
<evidence type="ECO:0008006" key="4">
    <source>
        <dbReference type="Google" id="ProtNLM"/>
    </source>
</evidence>
<evidence type="ECO:0000313" key="2">
    <source>
        <dbReference type="EMBL" id="APZ93492.1"/>
    </source>
</evidence>
<feature type="chain" id="PRO_5012569030" description="DUF4380 domain-containing protein" evidence="1">
    <location>
        <begin position="22"/>
        <end position="333"/>
    </location>
</feature>
<accession>A0A1P8WHG2</accession>
<protein>
    <recommendedName>
        <fullName evidence="4">DUF4380 domain-containing protein</fullName>
    </recommendedName>
</protein>
<dbReference type="AlphaFoldDB" id="A0A1P8WHG2"/>
<dbReference type="RefSeq" id="WP_077024947.1">
    <property type="nucleotide sequence ID" value="NZ_CP017641.1"/>
</dbReference>
<sequence precursor="true">MKYACCAAVFTVATFASVLQAADEIEYFGYTKAIELKNDSTQVVLCPQAGGRVLEYSLHGKNVLYLSPAEKEWKPGSKSISSAGRFDIGPELVVPSRPVLWSGEWEGEITGELSARLTSQVDKSTGVQLVRDFELSRDSSRLICTQTIVNKLRDVSEWCHWSRTFAVGKGIAVVFLNDPSAGPFSRFPNKYVMYEEGRLINMQPDDPQIREVNNALLIYPTPRKPKLGFDSYAGSLAYLAPNDLLFVKRFNTYPNRVYNEAAGLTISVWYPDSDMVELEPIGPRERLKRGESASFTEEWHLVEQKFPGVDGDVDVPSLRNTVDGLESSNQLKK</sequence>
<name>A0A1P8WHG2_9PLAN</name>
<dbReference type="Proteomes" id="UP000187735">
    <property type="component" value="Chromosome"/>
</dbReference>
<evidence type="ECO:0000313" key="3">
    <source>
        <dbReference type="Proteomes" id="UP000187735"/>
    </source>
</evidence>
<organism evidence="2 3">
    <name type="scientific">Fuerstiella marisgermanici</name>
    <dbReference type="NCBI Taxonomy" id="1891926"/>
    <lineage>
        <taxon>Bacteria</taxon>
        <taxon>Pseudomonadati</taxon>
        <taxon>Planctomycetota</taxon>
        <taxon>Planctomycetia</taxon>
        <taxon>Planctomycetales</taxon>
        <taxon>Planctomycetaceae</taxon>
        <taxon>Fuerstiella</taxon>
    </lineage>
</organism>
<proteinExistence type="predicted"/>
<dbReference type="KEGG" id="fmr:Fuma_03110"/>
<reference evidence="2 3" key="1">
    <citation type="journal article" date="2016" name="Front. Microbiol.">
        <title>Fuerstia marisgermanicae gen. nov., sp. nov., an Unusual Member of the Phylum Planctomycetes from the German Wadden Sea.</title>
        <authorList>
            <person name="Kohn T."/>
            <person name="Heuer A."/>
            <person name="Jogler M."/>
            <person name="Vollmers J."/>
            <person name="Boedeker C."/>
            <person name="Bunk B."/>
            <person name="Rast P."/>
            <person name="Borchert D."/>
            <person name="Glockner I."/>
            <person name="Freese H.M."/>
            <person name="Klenk H.P."/>
            <person name="Overmann J."/>
            <person name="Kaster A.K."/>
            <person name="Rohde M."/>
            <person name="Wiegand S."/>
            <person name="Jogler C."/>
        </authorList>
    </citation>
    <scope>NUCLEOTIDE SEQUENCE [LARGE SCALE GENOMIC DNA]</scope>
    <source>
        <strain evidence="2 3">NH11</strain>
    </source>
</reference>
<feature type="signal peptide" evidence="1">
    <location>
        <begin position="1"/>
        <end position="21"/>
    </location>
</feature>